<protein>
    <submittedName>
        <fullName evidence="1">Uncharacterized protein</fullName>
    </submittedName>
</protein>
<name>A0ACC1A472_9ROSI</name>
<dbReference type="Proteomes" id="UP001164250">
    <property type="component" value="Chromosome 12"/>
</dbReference>
<organism evidence="1 2">
    <name type="scientific">Pistacia atlantica</name>
    <dbReference type="NCBI Taxonomy" id="434234"/>
    <lineage>
        <taxon>Eukaryota</taxon>
        <taxon>Viridiplantae</taxon>
        <taxon>Streptophyta</taxon>
        <taxon>Embryophyta</taxon>
        <taxon>Tracheophyta</taxon>
        <taxon>Spermatophyta</taxon>
        <taxon>Magnoliopsida</taxon>
        <taxon>eudicotyledons</taxon>
        <taxon>Gunneridae</taxon>
        <taxon>Pentapetalae</taxon>
        <taxon>rosids</taxon>
        <taxon>malvids</taxon>
        <taxon>Sapindales</taxon>
        <taxon>Anacardiaceae</taxon>
        <taxon>Pistacia</taxon>
    </lineage>
</organism>
<proteinExistence type="predicted"/>
<evidence type="ECO:0000313" key="1">
    <source>
        <dbReference type="EMBL" id="KAJ0082295.1"/>
    </source>
</evidence>
<gene>
    <name evidence="1" type="ORF">Patl1_10947</name>
</gene>
<keyword evidence="2" id="KW-1185">Reference proteome</keyword>
<dbReference type="EMBL" id="CM047908">
    <property type="protein sequence ID" value="KAJ0082295.1"/>
    <property type="molecule type" value="Genomic_DNA"/>
</dbReference>
<accession>A0ACC1A472</accession>
<evidence type="ECO:0000313" key="2">
    <source>
        <dbReference type="Proteomes" id="UP001164250"/>
    </source>
</evidence>
<comment type="caution">
    <text evidence="1">The sequence shown here is derived from an EMBL/GenBank/DDBJ whole genome shotgun (WGS) entry which is preliminary data.</text>
</comment>
<sequence>MSKQTSLIHILRLNNSETDHKLCISGDGGNAISLIIGFTVGGAVLVLGVVAFFLWKRKTLLTQKGKAQQKGNKKSNAGTSKKQMSLVIVVSISLASVMIIVSSISWFLIWKKKRIGGNQTDNPISISVSKEQEDDIDLPLAWKLWNEGRALELVDEVVQNEVPDSEGLRCIQVGLLCVQQRPEERPIMPSVLLMLDSDTVSLSQPGRPGFYAERSLSETDSSSLGKLISNEITVTFIEGR</sequence>
<reference evidence="2" key="1">
    <citation type="journal article" date="2023" name="G3 (Bethesda)">
        <title>Genome assembly and association tests identify interacting loci associated with vigor, precocity, and sex in interspecific pistachio rootstocks.</title>
        <authorList>
            <person name="Palmer W."/>
            <person name="Jacygrad E."/>
            <person name="Sagayaradj S."/>
            <person name="Cavanaugh K."/>
            <person name="Han R."/>
            <person name="Bertier L."/>
            <person name="Beede B."/>
            <person name="Kafkas S."/>
            <person name="Golino D."/>
            <person name="Preece J."/>
            <person name="Michelmore R."/>
        </authorList>
    </citation>
    <scope>NUCLEOTIDE SEQUENCE [LARGE SCALE GENOMIC DNA]</scope>
</reference>